<dbReference type="FunFam" id="1.20.245.10:FF:000002">
    <property type="entry name" value="Lipoxygenase"/>
    <property type="match status" value="1"/>
</dbReference>
<evidence type="ECO:0000256" key="3">
    <source>
        <dbReference type="ARBA" id="ARBA00009419"/>
    </source>
</evidence>
<dbReference type="GO" id="GO:0046872">
    <property type="term" value="F:metal ion binding"/>
    <property type="evidence" value="ECO:0007669"/>
    <property type="project" value="UniProtKB-UniRule"/>
</dbReference>
<feature type="domain" description="PLAT" evidence="20">
    <location>
        <begin position="103"/>
        <end position="224"/>
    </location>
</feature>
<dbReference type="InterPro" id="IPR020833">
    <property type="entry name" value="LipOase_Fe_BS"/>
</dbReference>
<evidence type="ECO:0000256" key="6">
    <source>
        <dbReference type="ARBA" id="ARBA00022640"/>
    </source>
</evidence>
<dbReference type="Pfam" id="PF01477">
    <property type="entry name" value="PLAT"/>
    <property type="match status" value="1"/>
</dbReference>
<evidence type="ECO:0000256" key="16">
    <source>
        <dbReference type="PROSITE-ProRule" id="PRU00152"/>
    </source>
</evidence>
<dbReference type="EMBL" id="CAEKDK010000002">
    <property type="protein sequence ID" value="CAB4268025.1"/>
    <property type="molecule type" value="Genomic_DNA"/>
</dbReference>
<dbReference type="InterPro" id="IPR027433">
    <property type="entry name" value="Lipoxygenase_dom_3"/>
</dbReference>
<evidence type="ECO:0000313" key="22">
    <source>
        <dbReference type="EMBL" id="CAB4268025.1"/>
    </source>
</evidence>
<keyword evidence="10" id="KW-0809">Transit peptide</keyword>
<evidence type="ECO:0000256" key="5">
    <source>
        <dbReference type="ARBA" id="ARBA00022528"/>
    </source>
</evidence>
<evidence type="ECO:0000256" key="17">
    <source>
        <dbReference type="RuleBase" id="RU003974"/>
    </source>
</evidence>
<dbReference type="InterPro" id="IPR036392">
    <property type="entry name" value="PLAT/LH2_dom_sf"/>
</dbReference>
<organism evidence="22 23">
    <name type="scientific">Prunus armeniaca</name>
    <name type="common">Apricot</name>
    <name type="synonym">Armeniaca vulgaris</name>
    <dbReference type="NCBI Taxonomy" id="36596"/>
    <lineage>
        <taxon>Eukaryota</taxon>
        <taxon>Viridiplantae</taxon>
        <taxon>Streptophyta</taxon>
        <taxon>Embryophyta</taxon>
        <taxon>Tracheophyta</taxon>
        <taxon>Spermatophyta</taxon>
        <taxon>Magnoliopsida</taxon>
        <taxon>eudicotyledons</taxon>
        <taxon>Gunneridae</taxon>
        <taxon>Pentapetalae</taxon>
        <taxon>rosids</taxon>
        <taxon>fabids</taxon>
        <taxon>Rosales</taxon>
        <taxon>Rosaceae</taxon>
        <taxon>Amygdaloideae</taxon>
        <taxon>Amygdaleae</taxon>
        <taxon>Prunus</taxon>
    </lineage>
</organism>
<dbReference type="CDD" id="cd01751">
    <property type="entry name" value="PLAT_LH2"/>
    <property type="match status" value="1"/>
</dbReference>
<dbReference type="PROSITE" id="PS50095">
    <property type="entry name" value="PLAT"/>
    <property type="match status" value="1"/>
</dbReference>
<evidence type="ECO:0000256" key="8">
    <source>
        <dbReference type="ARBA" id="ARBA00022767"/>
    </source>
</evidence>
<dbReference type="FunFam" id="3.10.450.60:FF:000005">
    <property type="entry name" value="Lipoxygenase"/>
    <property type="match status" value="1"/>
</dbReference>
<dbReference type="AlphaFoldDB" id="A0A6J5TYA8"/>
<dbReference type="InterPro" id="IPR042057">
    <property type="entry name" value="Lipoxy_PLAT/LH2"/>
</dbReference>
<dbReference type="Gene3D" id="2.60.60.20">
    <property type="entry name" value="PLAT/LH2 domain"/>
    <property type="match status" value="1"/>
</dbReference>
<dbReference type="PANTHER" id="PTHR11771">
    <property type="entry name" value="LIPOXYGENASE"/>
    <property type="match status" value="1"/>
</dbReference>
<dbReference type="GO" id="GO:0031408">
    <property type="term" value="P:oxylipin biosynthetic process"/>
    <property type="evidence" value="ECO:0007669"/>
    <property type="project" value="UniProtKB-UniRule"/>
</dbReference>
<evidence type="ECO:0000256" key="15">
    <source>
        <dbReference type="ARBA" id="ARBA00023160"/>
    </source>
</evidence>
<feature type="domain" description="Lipoxygenase" evidence="21">
    <location>
        <begin position="227"/>
        <end position="920"/>
    </location>
</feature>
<dbReference type="Pfam" id="PF00305">
    <property type="entry name" value="Lipoxygenase"/>
    <property type="match status" value="1"/>
</dbReference>
<comment type="subcellular location">
    <subcellularLocation>
        <location evidence="2">Plastid</location>
        <location evidence="2">Chloroplast</location>
    </subcellularLocation>
</comment>
<keyword evidence="8 18" id="KW-0925">Oxylipin biosynthesis</keyword>
<evidence type="ECO:0000259" key="20">
    <source>
        <dbReference type="PROSITE" id="PS50095"/>
    </source>
</evidence>
<dbReference type="InterPro" id="IPR001024">
    <property type="entry name" value="PLAT/LH2_dom"/>
</dbReference>
<dbReference type="InterPro" id="IPR036226">
    <property type="entry name" value="LipOase_C_sf"/>
</dbReference>
<keyword evidence="14" id="KW-0443">Lipid metabolism</keyword>
<evidence type="ECO:0000313" key="23">
    <source>
        <dbReference type="Proteomes" id="UP000507222"/>
    </source>
</evidence>
<keyword evidence="11 17" id="KW-0223">Dioxygenase</keyword>
<evidence type="ECO:0000256" key="19">
    <source>
        <dbReference type="SAM" id="MobiDB-lite"/>
    </source>
</evidence>
<evidence type="ECO:0000256" key="4">
    <source>
        <dbReference type="ARBA" id="ARBA00022516"/>
    </source>
</evidence>
<dbReference type="Gene3D" id="1.20.245.10">
    <property type="entry name" value="Lipoxygenase-1, Domain 5"/>
    <property type="match status" value="1"/>
</dbReference>
<dbReference type="UniPathway" id="UPA00382"/>
<accession>A0A6J5TYA8</accession>
<keyword evidence="13 17" id="KW-0408">Iron</keyword>
<dbReference type="PROSITE" id="PS51393">
    <property type="entry name" value="LIPOXYGENASE_3"/>
    <property type="match status" value="1"/>
</dbReference>
<comment type="function">
    <text evidence="18">Plant lipoxygenase may be involved in a number of diverse aspects of plant physiology including growth and development, pest resistance, and senescence or responses to wounding.</text>
</comment>
<proteinExistence type="inferred from homology"/>
<dbReference type="InterPro" id="IPR013819">
    <property type="entry name" value="LipOase_C"/>
</dbReference>
<dbReference type="SUPFAM" id="SSF49723">
    <property type="entry name" value="Lipase/lipooxygenase domain (PLAT/LH2 domain)"/>
    <property type="match status" value="1"/>
</dbReference>
<comment type="caution">
    <text evidence="16">Lacks conserved residue(s) required for the propagation of feature annotation.</text>
</comment>
<dbReference type="InterPro" id="IPR020834">
    <property type="entry name" value="LipOase_CS"/>
</dbReference>
<comment type="cofactor">
    <cofactor evidence="1 17">
        <name>Fe cation</name>
        <dbReference type="ChEBI" id="CHEBI:24875"/>
    </cofactor>
</comment>
<keyword evidence="12 17" id="KW-0560">Oxidoreductase</keyword>
<keyword evidence="4 18" id="KW-0444">Lipid biosynthesis</keyword>
<dbReference type="PRINTS" id="PR00468">
    <property type="entry name" value="PLTLPOXGNASE"/>
</dbReference>
<dbReference type="GO" id="GO:0034440">
    <property type="term" value="P:lipid oxidation"/>
    <property type="evidence" value="ECO:0007669"/>
    <property type="project" value="InterPro"/>
</dbReference>
<dbReference type="GO" id="GO:0016165">
    <property type="term" value="F:linoleate 13S-lipoxygenase activity"/>
    <property type="evidence" value="ECO:0007669"/>
    <property type="project" value="UniProtKB-ARBA"/>
</dbReference>
<dbReference type="PROSITE" id="PS00711">
    <property type="entry name" value="LIPOXYGENASE_1"/>
    <property type="match status" value="1"/>
</dbReference>
<dbReference type="PRINTS" id="PR00087">
    <property type="entry name" value="LIPOXYGENASE"/>
</dbReference>
<keyword evidence="7 17" id="KW-0479">Metal-binding</keyword>
<sequence>MNSQLQKLNHTPSFSLLPKSSIHTNYQIRHGSPSLINILPRCPVRQNDHNKKNSSSCVVIRASSGELGSSAAAVSTLTTLNTTITSTENKPVSVKAVVTVTAAGFLSSIVTSPLDEITDLLGKTLLLELVSAELDPKTGLEKDRIKGYAHKASHKDDEVIYESNFTIPAGFGAVGAIEVENEHHKEIYVKTIDLQGFPNGSVNVPCNSWVHAKFENPQKRIFFTNKSYIPSETPSGLKRLRELELENLRGNGEGERKTSDRIYDYDTYNDLGDPDSKVELARPVLGSKEHPYPRRCRTGRPRTKKDPLSEKRSSSVYVPRDEAFAEVKQLTFSAKTLKSVLHALLPSLETALLNPELGFPYFTAIDSLFNEGVTLPKPKTSGFFQTIIPRLVKTITAGGDDLLLFETPEIIDRDKFAWFRDEEFSRQTLAGLNPYSIQLVTEWPLKSKLDPEIYGPPESLITTELVEKEIKGCMTVDEALKRKKMFILDYHDLYMPYVNKVREIEGTTLYGSRTLLFLTEDGTLRPVAIELTRPPVGDKPQWKQVFSPTWDATGCWMWRLAKAHVCAHDAGYHQLVIHWLRTHCATEPYIIAANRQLSAMHPIYRLLHPHFRYTMEINALARESLINAGGIIEGCFSPGKYSIELSSAAYDQLWRFDMEALPADLIRRGMAVEDPTAEHGLKLAIEDYPFANDGLILWDAIKEWVGDYVNHYYPDPTLVESDTELQGWWTEVRTKGHADKKDEPWWPVLKTPENLIHILTTIIWVTAGHHAAVNFGQYMYAGYFPNRPTIARTNMPTEDPSEEFFKNFLKKPEMALLMCFPSQIQATKVMAVLDVLSNHSPDEEYLGEKLESSWAENPVINAAFERFNGNLKRLEGIIDERNTNLKLKNRVGAGVVPYELLKPFSTPGVTGMGVPNSISI</sequence>
<dbReference type="EC" id="1.13.11.-" evidence="18"/>
<comment type="similarity">
    <text evidence="3 17">Belongs to the lipoxygenase family.</text>
</comment>
<dbReference type="GO" id="GO:0006633">
    <property type="term" value="P:fatty acid biosynthetic process"/>
    <property type="evidence" value="ECO:0007669"/>
    <property type="project" value="UniProtKB-KW"/>
</dbReference>
<name>A0A6J5TYA8_PRUAR</name>
<evidence type="ECO:0000256" key="11">
    <source>
        <dbReference type="ARBA" id="ARBA00022964"/>
    </source>
</evidence>
<keyword evidence="9" id="KW-0276">Fatty acid metabolism</keyword>
<dbReference type="Gene3D" id="4.10.375.10">
    <property type="entry name" value="Lipoxygenase-1, Domain 2"/>
    <property type="match status" value="1"/>
</dbReference>
<dbReference type="SUPFAM" id="SSF48484">
    <property type="entry name" value="Lipoxigenase"/>
    <property type="match status" value="1"/>
</dbReference>
<evidence type="ECO:0000259" key="21">
    <source>
        <dbReference type="PROSITE" id="PS51393"/>
    </source>
</evidence>
<keyword evidence="5" id="KW-0150">Chloroplast</keyword>
<evidence type="ECO:0000256" key="9">
    <source>
        <dbReference type="ARBA" id="ARBA00022832"/>
    </source>
</evidence>
<evidence type="ECO:0000256" key="1">
    <source>
        <dbReference type="ARBA" id="ARBA00001962"/>
    </source>
</evidence>
<keyword evidence="15 18" id="KW-0275">Fatty acid biosynthesis</keyword>
<dbReference type="Proteomes" id="UP000507222">
    <property type="component" value="Unassembled WGS sequence"/>
</dbReference>
<evidence type="ECO:0000256" key="18">
    <source>
        <dbReference type="RuleBase" id="RU003975"/>
    </source>
</evidence>
<evidence type="ECO:0000256" key="10">
    <source>
        <dbReference type="ARBA" id="ARBA00022946"/>
    </source>
</evidence>
<dbReference type="GO" id="GO:0009507">
    <property type="term" value="C:chloroplast"/>
    <property type="evidence" value="ECO:0007669"/>
    <property type="project" value="UniProtKB-SubCell"/>
</dbReference>
<protein>
    <recommendedName>
        <fullName evidence="18">Lipoxygenase</fullName>
        <ecNumber evidence="18">1.13.11.-</ecNumber>
    </recommendedName>
</protein>
<feature type="region of interest" description="Disordered" evidence="19">
    <location>
        <begin position="288"/>
        <end position="314"/>
    </location>
</feature>
<evidence type="ECO:0000256" key="7">
    <source>
        <dbReference type="ARBA" id="ARBA00022723"/>
    </source>
</evidence>
<dbReference type="InterPro" id="IPR000907">
    <property type="entry name" value="LipOase"/>
</dbReference>
<feature type="compositionally biased region" description="Basic and acidic residues" evidence="19">
    <location>
        <begin position="304"/>
        <end position="314"/>
    </location>
</feature>
<gene>
    <name evidence="22" type="ORF">CURHAP_LOCUS11027</name>
</gene>
<evidence type="ECO:0000256" key="12">
    <source>
        <dbReference type="ARBA" id="ARBA00023002"/>
    </source>
</evidence>
<dbReference type="InterPro" id="IPR001246">
    <property type="entry name" value="LipOase_plant"/>
</dbReference>
<comment type="pathway">
    <text evidence="18">Lipid metabolism; oxylipin biosynthesis.</text>
</comment>
<dbReference type="Gene3D" id="4.10.372.10">
    <property type="entry name" value="Lipoxygenase-1, Domain 3"/>
    <property type="match status" value="1"/>
</dbReference>
<feature type="compositionally biased region" description="Basic residues" evidence="19">
    <location>
        <begin position="293"/>
        <end position="303"/>
    </location>
</feature>
<keyword evidence="6" id="KW-0934">Plastid</keyword>
<evidence type="ECO:0000256" key="13">
    <source>
        <dbReference type="ARBA" id="ARBA00023004"/>
    </source>
</evidence>
<evidence type="ECO:0000256" key="2">
    <source>
        <dbReference type="ARBA" id="ARBA00004229"/>
    </source>
</evidence>
<dbReference type="SMART" id="SM00308">
    <property type="entry name" value="LH2"/>
    <property type="match status" value="1"/>
</dbReference>
<evidence type="ECO:0000256" key="14">
    <source>
        <dbReference type="ARBA" id="ARBA00023098"/>
    </source>
</evidence>
<reference evidence="22 23" key="1">
    <citation type="submission" date="2020-05" db="EMBL/GenBank/DDBJ databases">
        <authorList>
            <person name="Campoy J."/>
            <person name="Schneeberger K."/>
            <person name="Spophaly S."/>
        </authorList>
    </citation>
    <scope>NUCLEOTIDE SEQUENCE [LARGE SCALE GENOMIC DNA]</scope>
    <source>
        <strain evidence="22">PruArmRojPasFocal</strain>
    </source>
</reference>
<dbReference type="PROSITE" id="PS00081">
    <property type="entry name" value="LIPOXYGENASE_2"/>
    <property type="match status" value="1"/>
</dbReference>
<dbReference type="Gene3D" id="3.10.450.60">
    <property type="match status" value="1"/>
</dbReference>